<dbReference type="GO" id="GO:0047480">
    <property type="term" value="F:UDP-N-acetylmuramoyl-tripeptide-D-alanyl-D-alanine ligase activity"/>
    <property type="evidence" value="ECO:0007669"/>
    <property type="project" value="UniProtKB-UniRule"/>
</dbReference>
<keyword evidence="3 10" id="KW-0132">Cell division</keyword>
<dbReference type="STRING" id="1588748.HMPREF3182_00255"/>
<evidence type="ECO:0000259" key="14">
    <source>
        <dbReference type="Pfam" id="PF08245"/>
    </source>
</evidence>
<keyword evidence="1 10" id="KW-0963">Cytoplasm</keyword>
<keyword evidence="5 10" id="KW-0067">ATP-binding</keyword>
<evidence type="ECO:0000259" key="13">
    <source>
        <dbReference type="Pfam" id="PF02875"/>
    </source>
</evidence>
<evidence type="ECO:0000256" key="7">
    <source>
        <dbReference type="ARBA" id="ARBA00022984"/>
    </source>
</evidence>
<evidence type="ECO:0000256" key="2">
    <source>
        <dbReference type="ARBA" id="ARBA00022598"/>
    </source>
</evidence>
<comment type="subcellular location">
    <subcellularLocation>
        <location evidence="10 11">Cytoplasm</location>
    </subcellularLocation>
</comment>
<keyword evidence="8 10" id="KW-0131">Cell cycle</keyword>
<comment type="caution">
    <text evidence="15">The sequence shown here is derived from an EMBL/GenBank/DDBJ whole genome shotgun (WGS) entry which is preliminary data.</text>
</comment>
<dbReference type="GO" id="GO:0008360">
    <property type="term" value="P:regulation of cell shape"/>
    <property type="evidence" value="ECO:0007669"/>
    <property type="project" value="UniProtKB-KW"/>
</dbReference>
<dbReference type="SUPFAM" id="SSF63418">
    <property type="entry name" value="MurE/MurF N-terminal domain"/>
    <property type="match status" value="1"/>
</dbReference>
<dbReference type="UniPathway" id="UPA00219"/>
<accession>A0A134CKS0</accession>
<reference evidence="16" key="1">
    <citation type="submission" date="2016-01" db="EMBL/GenBank/DDBJ databases">
        <authorList>
            <person name="Mitreva M."/>
            <person name="Pepin K.H."/>
            <person name="Mihindukulasuriya K.A."/>
            <person name="Fulton R."/>
            <person name="Fronick C."/>
            <person name="O'Laughlin M."/>
            <person name="Miner T."/>
            <person name="Herter B."/>
            <person name="Rosa B.A."/>
            <person name="Cordes M."/>
            <person name="Tomlinson C."/>
            <person name="Wollam A."/>
            <person name="Palsikar V.B."/>
            <person name="Mardis E.R."/>
            <person name="Wilson R.K."/>
        </authorList>
    </citation>
    <scope>NUCLEOTIDE SEQUENCE [LARGE SCALE GENOMIC DNA]</scope>
    <source>
        <strain evidence="16">KA00182</strain>
    </source>
</reference>
<proteinExistence type="inferred from homology"/>
<dbReference type="Pfam" id="PF08245">
    <property type="entry name" value="Mur_ligase_M"/>
    <property type="match status" value="1"/>
</dbReference>
<comment type="catalytic activity">
    <reaction evidence="10 11">
        <text>D-alanyl-D-alanine + UDP-N-acetyl-alpha-D-muramoyl-L-alanyl-gamma-D-glutamyl-meso-2,6-diaminopimelate + ATP = UDP-N-acetyl-alpha-D-muramoyl-L-alanyl-gamma-D-glutamyl-meso-2,6-diaminopimeloyl-D-alanyl-D-alanine + ADP + phosphate + H(+)</text>
        <dbReference type="Rhea" id="RHEA:28374"/>
        <dbReference type="ChEBI" id="CHEBI:15378"/>
        <dbReference type="ChEBI" id="CHEBI:30616"/>
        <dbReference type="ChEBI" id="CHEBI:43474"/>
        <dbReference type="ChEBI" id="CHEBI:57822"/>
        <dbReference type="ChEBI" id="CHEBI:61386"/>
        <dbReference type="ChEBI" id="CHEBI:83905"/>
        <dbReference type="ChEBI" id="CHEBI:456216"/>
        <dbReference type="EC" id="6.3.2.10"/>
    </reaction>
</comment>
<comment type="similarity">
    <text evidence="10">Belongs to the MurCDEF family. MurF subfamily.</text>
</comment>
<keyword evidence="6 10" id="KW-0133">Cell shape</keyword>
<evidence type="ECO:0000256" key="5">
    <source>
        <dbReference type="ARBA" id="ARBA00022840"/>
    </source>
</evidence>
<comment type="pathway">
    <text evidence="10 11">Cell wall biogenesis; peptidoglycan biosynthesis.</text>
</comment>
<keyword evidence="9 10" id="KW-0961">Cell wall biogenesis/degradation</keyword>
<dbReference type="Pfam" id="PF02875">
    <property type="entry name" value="Mur_ligase_C"/>
    <property type="match status" value="1"/>
</dbReference>
<dbReference type="SUPFAM" id="SSF53244">
    <property type="entry name" value="MurD-like peptide ligases, peptide-binding domain"/>
    <property type="match status" value="1"/>
</dbReference>
<evidence type="ECO:0000313" key="16">
    <source>
        <dbReference type="Proteomes" id="UP000070160"/>
    </source>
</evidence>
<dbReference type="Gene3D" id="3.40.1390.10">
    <property type="entry name" value="MurE/MurF, N-terminal domain"/>
    <property type="match status" value="1"/>
</dbReference>
<dbReference type="PANTHER" id="PTHR43024:SF1">
    <property type="entry name" value="UDP-N-ACETYLMURAMOYL-TRIPEPTIDE--D-ALANYL-D-ALANINE LIGASE"/>
    <property type="match status" value="1"/>
</dbReference>
<dbReference type="InterPro" id="IPR000713">
    <property type="entry name" value="Mur_ligase_N"/>
</dbReference>
<dbReference type="RefSeq" id="WP_062485027.1">
    <property type="nucleotide sequence ID" value="NZ_KQ960928.1"/>
</dbReference>
<feature type="domain" description="Mur ligase N-terminal catalytic" evidence="12">
    <location>
        <begin position="29"/>
        <end position="102"/>
    </location>
</feature>
<dbReference type="GO" id="GO:0008766">
    <property type="term" value="F:UDP-N-acetylmuramoylalanyl-D-glutamyl-2,6-diaminopimelate-D-alanyl-D-alanine ligase activity"/>
    <property type="evidence" value="ECO:0007669"/>
    <property type="project" value="RHEA"/>
</dbReference>
<dbReference type="PATRIC" id="fig|1588748.3.peg.245"/>
<dbReference type="Gene3D" id="3.90.190.20">
    <property type="entry name" value="Mur ligase, C-terminal domain"/>
    <property type="match status" value="1"/>
</dbReference>
<evidence type="ECO:0000256" key="9">
    <source>
        <dbReference type="ARBA" id="ARBA00023316"/>
    </source>
</evidence>
<dbReference type="GO" id="GO:0005737">
    <property type="term" value="C:cytoplasm"/>
    <property type="evidence" value="ECO:0007669"/>
    <property type="project" value="UniProtKB-SubCell"/>
</dbReference>
<keyword evidence="7 10" id="KW-0573">Peptidoglycan synthesis</keyword>
<dbReference type="NCBIfam" id="TIGR01143">
    <property type="entry name" value="murF"/>
    <property type="match status" value="1"/>
</dbReference>
<comment type="function">
    <text evidence="10 11">Involved in cell wall formation. Catalyzes the final step in the synthesis of UDP-N-acetylmuramoyl-pentapeptide, the precursor of murein.</text>
</comment>
<feature type="domain" description="Mur ligase C-terminal" evidence="13">
    <location>
        <begin position="322"/>
        <end position="444"/>
    </location>
</feature>
<feature type="binding site" evidence="10">
    <location>
        <begin position="115"/>
        <end position="121"/>
    </location>
    <ligand>
        <name>ATP</name>
        <dbReference type="ChEBI" id="CHEBI:30616"/>
    </ligand>
</feature>
<organism evidence="15 16">
    <name type="scientific">Megasphaera hutchinsoni</name>
    <dbReference type="NCBI Taxonomy" id="1588748"/>
    <lineage>
        <taxon>Bacteria</taxon>
        <taxon>Bacillati</taxon>
        <taxon>Bacillota</taxon>
        <taxon>Negativicutes</taxon>
        <taxon>Veillonellales</taxon>
        <taxon>Veillonellaceae</taxon>
        <taxon>Megasphaera</taxon>
    </lineage>
</organism>
<dbReference type="SUPFAM" id="SSF53623">
    <property type="entry name" value="MurD-like peptide ligases, catalytic domain"/>
    <property type="match status" value="1"/>
</dbReference>
<dbReference type="GO" id="GO:0005524">
    <property type="term" value="F:ATP binding"/>
    <property type="evidence" value="ECO:0007669"/>
    <property type="project" value="UniProtKB-UniRule"/>
</dbReference>
<dbReference type="InterPro" id="IPR004101">
    <property type="entry name" value="Mur_ligase_C"/>
</dbReference>
<dbReference type="Gene3D" id="3.40.1190.10">
    <property type="entry name" value="Mur-like, catalytic domain"/>
    <property type="match status" value="1"/>
</dbReference>
<evidence type="ECO:0000256" key="1">
    <source>
        <dbReference type="ARBA" id="ARBA00022490"/>
    </source>
</evidence>
<dbReference type="GO" id="GO:0071555">
    <property type="term" value="P:cell wall organization"/>
    <property type="evidence" value="ECO:0007669"/>
    <property type="project" value="UniProtKB-KW"/>
</dbReference>
<dbReference type="GO" id="GO:0051301">
    <property type="term" value="P:cell division"/>
    <property type="evidence" value="ECO:0007669"/>
    <property type="project" value="UniProtKB-KW"/>
</dbReference>
<evidence type="ECO:0000256" key="3">
    <source>
        <dbReference type="ARBA" id="ARBA00022618"/>
    </source>
</evidence>
<evidence type="ECO:0000256" key="6">
    <source>
        <dbReference type="ARBA" id="ARBA00022960"/>
    </source>
</evidence>
<evidence type="ECO:0000259" key="12">
    <source>
        <dbReference type="Pfam" id="PF01225"/>
    </source>
</evidence>
<keyword evidence="4 10" id="KW-0547">Nucleotide-binding</keyword>
<dbReference type="InterPro" id="IPR051046">
    <property type="entry name" value="MurCDEF_CellWall_CoF430Synth"/>
</dbReference>
<dbReference type="EMBL" id="LSDT01000005">
    <property type="protein sequence ID" value="KXB92785.1"/>
    <property type="molecule type" value="Genomic_DNA"/>
</dbReference>
<dbReference type="InterPro" id="IPR035911">
    <property type="entry name" value="MurE/MurF_N"/>
</dbReference>
<name>A0A134CKS0_9FIRM</name>
<keyword evidence="2 10" id="KW-0436">Ligase</keyword>
<dbReference type="InterPro" id="IPR036615">
    <property type="entry name" value="Mur_ligase_C_dom_sf"/>
</dbReference>
<dbReference type="Pfam" id="PF01225">
    <property type="entry name" value="Mur_ligase"/>
    <property type="match status" value="1"/>
</dbReference>
<dbReference type="Proteomes" id="UP000070160">
    <property type="component" value="Unassembled WGS sequence"/>
</dbReference>
<dbReference type="InterPro" id="IPR036565">
    <property type="entry name" value="Mur-like_cat_sf"/>
</dbReference>
<dbReference type="GO" id="GO:0009252">
    <property type="term" value="P:peptidoglycan biosynthetic process"/>
    <property type="evidence" value="ECO:0007669"/>
    <property type="project" value="UniProtKB-UniRule"/>
</dbReference>
<evidence type="ECO:0000256" key="11">
    <source>
        <dbReference type="RuleBase" id="RU004136"/>
    </source>
</evidence>
<sequence>MATFTVQEVKEVTKAQVLMAPKSRSEVFQHVDTDTRTLAQQSLFVALTGDRFNGHDFVLEAVKKGATGIVVSENRPEYRSLDAIVFLVADTLQAYQQLAQFHRRRFSIPVIAVTGSVGKTSTRNIISTVLSQKFNVCQTEKNFNNEIGLPKTLLQLDKTHEVCVVEMGMRGLGQIAALASIAEPTVGVVTNVGKSHIELLGSIENIARAKAELVEALSEEGIAILNQDDSRVAAMSNVCKGKVIGYGVSCEAAVQAERIRVSEKGVSFMCRCFDQGFEVKIPVLGKHHVYNALAAIATGRLLGLSENQMIRGLSEYKGVPMREELIHIGSYTFINDAYNANPASMMAAIQTLSMLPRGKKIAVLGGMLELGEWSVSEHEALGAAVVQANIDVLITLGELAAASARAARKAGMTAVYEVKTHQEAASKIKEHLSPGAIILLKGSRGFSMEKVLAYFEGM</sequence>
<evidence type="ECO:0000256" key="8">
    <source>
        <dbReference type="ARBA" id="ARBA00023306"/>
    </source>
</evidence>
<evidence type="ECO:0000256" key="4">
    <source>
        <dbReference type="ARBA" id="ARBA00022741"/>
    </source>
</evidence>
<dbReference type="HAMAP" id="MF_02019">
    <property type="entry name" value="MurF"/>
    <property type="match status" value="1"/>
</dbReference>
<gene>
    <name evidence="10" type="primary">murF</name>
    <name evidence="15" type="ORF">HMPREF3182_00255</name>
</gene>
<dbReference type="InterPro" id="IPR013221">
    <property type="entry name" value="Mur_ligase_cen"/>
</dbReference>
<dbReference type="InterPro" id="IPR005863">
    <property type="entry name" value="UDP-N-AcMur_synth"/>
</dbReference>
<dbReference type="AlphaFoldDB" id="A0A134CKS0"/>
<protein>
    <recommendedName>
        <fullName evidence="10 11">UDP-N-acetylmuramoyl-tripeptide--D-alanyl-D-alanine ligase</fullName>
        <ecNumber evidence="10 11">6.3.2.10</ecNumber>
    </recommendedName>
    <alternativeName>
        <fullName evidence="10">D-alanyl-D-alanine-adding enzyme</fullName>
    </alternativeName>
</protein>
<keyword evidence="16" id="KW-1185">Reference proteome</keyword>
<evidence type="ECO:0000313" key="15">
    <source>
        <dbReference type="EMBL" id="KXB92785.1"/>
    </source>
</evidence>
<dbReference type="PANTHER" id="PTHR43024">
    <property type="entry name" value="UDP-N-ACETYLMURAMOYL-TRIPEPTIDE--D-ALANYL-D-ALANINE LIGASE"/>
    <property type="match status" value="1"/>
</dbReference>
<dbReference type="EC" id="6.3.2.10" evidence="10 11"/>
<feature type="domain" description="Mur ligase central" evidence="14">
    <location>
        <begin position="113"/>
        <end position="298"/>
    </location>
</feature>
<evidence type="ECO:0000256" key="10">
    <source>
        <dbReference type="HAMAP-Rule" id="MF_02019"/>
    </source>
</evidence>